<name>A0A8E0VQM9_9TREM</name>
<dbReference type="EMBL" id="LUCM01001517">
    <property type="protein sequence ID" value="KAA0198757.1"/>
    <property type="molecule type" value="Genomic_DNA"/>
</dbReference>
<organism evidence="2 3">
    <name type="scientific">Fasciolopsis buskii</name>
    <dbReference type="NCBI Taxonomy" id="27845"/>
    <lineage>
        <taxon>Eukaryota</taxon>
        <taxon>Metazoa</taxon>
        <taxon>Spiralia</taxon>
        <taxon>Lophotrochozoa</taxon>
        <taxon>Platyhelminthes</taxon>
        <taxon>Trematoda</taxon>
        <taxon>Digenea</taxon>
        <taxon>Plagiorchiida</taxon>
        <taxon>Echinostomata</taxon>
        <taxon>Echinostomatoidea</taxon>
        <taxon>Fasciolidae</taxon>
        <taxon>Fasciolopsis</taxon>
    </lineage>
</organism>
<dbReference type="Proteomes" id="UP000728185">
    <property type="component" value="Unassembled WGS sequence"/>
</dbReference>
<accession>A0A8E0VQM9</accession>
<gene>
    <name evidence="2" type="ORF">FBUS_06729</name>
</gene>
<keyword evidence="3" id="KW-1185">Reference proteome</keyword>
<reference evidence="2" key="1">
    <citation type="submission" date="2019-05" db="EMBL/GenBank/DDBJ databases">
        <title>Annotation for the trematode Fasciolopsis buski.</title>
        <authorList>
            <person name="Choi Y.-J."/>
        </authorList>
    </citation>
    <scope>NUCLEOTIDE SEQUENCE</scope>
    <source>
        <strain evidence="2">HT</strain>
        <tissue evidence="2">Whole worm</tissue>
    </source>
</reference>
<evidence type="ECO:0000313" key="2">
    <source>
        <dbReference type="EMBL" id="KAA0198757.1"/>
    </source>
</evidence>
<dbReference type="AlphaFoldDB" id="A0A8E0VQM9"/>
<comment type="caution">
    <text evidence="2">The sequence shown here is derived from an EMBL/GenBank/DDBJ whole genome shotgun (WGS) entry which is preliminary data.</text>
</comment>
<feature type="domain" description="GDPGP1-like C-terminal" evidence="1">
    <location>
        <begin position="19"/>
        <end position="115"/>
    </location>
</feature>
<evidence type="ECO:0000259" key="1">
    <source>
        <dbReference type="Pfam" id="PF26216"/>
    </source>
</evidence>
<evidence type="ECO:0000313" key="3">
    <source>
        <dbReference type="Proteomes" id="UP000728185"/>
    </source>
</evidence>
<dbReference type="InterPro" id="IPR058865">
    <property type="entry name" value="GDPGP1_C"/>
</dbReference>
<proteinExistence type="predicted"/>
<dbReference type="Pfam" id="PF26216">
    <property type="entry name" value="GDPGP1_C"/>
    <property type="match status" value="1"/>
</dbReference>
<sequence length="154" mass="17685">MVHVFSSFQELLPKTKLKTYLEIPDHPVENFACEMICLEDLENFVDSIWRVIERCQTLRIAHNLFLARSRKTGLLRAIVWPRRSVYTTKSLSPTNENGYNVAVAELAGMFVVANDDIAERLVRNRNVFGALEREKLPAEVVDRLIVELHGNTTM</sequence>
<protein>
    <submittedName>
        <fullName evidence="2">GDP-D-glucose phosphorylase 1</fullName>
    </submittedName>
</protein>
<dbReference type="OrthoDB" id="417175at2759"/>